<dbReference type="InterPro" id="IPR036631">
    <property type="entry name" value="MGMT_N_sf"/>
</dbReference>
<name>A0A2H0LQB7_9BACT</name>
<evidence type="ECO:0000256" key="1">
    <source>
        <dbReference type="ARBA" id="ARBA00001286"/>
    </source>
</evidence>
<dbReference type="PANTHER" id="PTHR10815">
    <property type="entry name" value="METHYLATED-DNA--PROTEIN-CYSTEINE METHYLTRANSFERASE"/>
    <property type="match status" value="1"/>
</dbReference>
<dbReference type="SUPFAM" id="SSF53155">
    <property type="entry name" value="Methylated DNA-protein cysteine methyltransferase domain"/>
    <property type="match status" value="1"/>
</dbReference>
<keyword evidence="4" id="KW-0489">Methyltransferase</keyword>
<evidence type="ECO:0000256" key="8">
    <source>
        <dbReference type="ARBA" id="ARBA00049348"/>
    </source>
</evidence>
<dbReference type="Proteomes" id="UP000230859">
    <property type="component" value="Unassembled WGS sequence"/>
</dbReference>
<feature type="domain" description="Methylguanine DNA methyltransferase ribonuclease-like" evidence="10">
    <location>
        <begin position="29"/>
        <end position="78"/>
    </location>
</feature>
<dbReference type="Pfam" id="PF01035">
    <property type="entry name" value="DNA_binding_1"/>
    <property type="match status" value="1"/>
</dbReference>
<evidence type="ECO:0000259" key="9">
    <source>
        <dbReference type="Pfam" id="PF01035"/>
    </source>
</evidence>
<comment type="catalytic activity">
    <reaction evidence="1">
        <text>a 4-O-methyl-thymidine in DNA + L-cysteinyl-[protein] = a thymidine in DNA + S-methyl-L-cysteinyl-[protein]</text>
        <dbReference type="Rhea" id="RHEA:53428"/>
        <dbReference type="Rhea" id="RHEA-COMP:10131"/>
        <dbReference type="Rhea" id="RHEA-COMP:10132"/>
        <dbReference type="Rhea" id="RHEA-COMP:13555"/>
        <dbReference type="Rhea" id="RHEA-COMP:13556"/>
        <dbReference type="ChEBI" id="CHEBI:29950"/>
        <dbReference type="ChEBI" id="CHEBI:82612"/>
        <dbReference type="ChEBI" id="CHEBI:137386"/>
        <dbReference type="ChEBI" id="CHEBI:137387"/>
        <dbReference type="EC" id="2.1.1.63"/>
    </reaction>
</comment>
<dbReference type="InterPro" id="IPR001497">
    <property type="entry name" value="MethylDNA_cys_MeTrfase_AS"/>
</dbReference>
<dbReference type="FunFam" id="1.10.10.10:FF:000214">
    <property type="entry name" value="Methylated-DNA--protein-cysteine methyltransferase"/>
    <property type="match status" value="1"/>
</dbReference>
<evidence type="ECO:0000256" key="7">
    <source>
        <dbReference type="ARBA" id="ARBA00023204"/>
    </source>
</evidence>
<dbReference type="Pfam" id="PF02870">
    <property type="entry name" value="Methyltransf_1N"/>
    <property type="match status" value="1"/>
</dbReference>
<feature type="domain" description="Methylated-DNA-[protein]-cysteine S-methyltransferase DNA binding" evidence="9">
    <location>
        <begin position="105"/>
        <end position="185"/>
    </location>
</feature>
<evidence type="ECO:0000313" key="12">
    <source>
        <dbReference type="Proteomes" id="UP000230859"/>
    </source>
</evidence>
<keyword evidence="6" id="KW-0227">DNA damage</keyword>
<dbReference type="EC" id="2.1.1.63" evidence="3"/>
<dbReference type="InterPro" id="IPR036217">
    <property type="entry name" value="MethylDNA_cys_MeTrfase_DNAb"/>
</dbReference>
<dbReference type="NCBIfam" id="TIGR00589">
    <property type="entry name" value="ogt"/>
    <property type="match status" value="1"/>
</dbReference>
<dbReference type="InterPro" id="IPR008332">
    <property type="entry name" value="MethylG_MeTrfase_N"/>
</dbReference>
<gene>
    <name evidence="11" type="ORF">COV74_03965</name>
</gene>
<dbReference type="PROSITE" id="PS00374">
    <property type="entry name" value="MGMT"/>
    <property type="match status" value="1"/>
</dbReference>
<evidence type="ECO:0000256" key="4">
    <source>
        <dbReference type="ARBA" id="ARBA00022603"/>
    </source>
</evidence>
<comment type="caution">
    <text evidence="11">The sequence shown here is derived from an EMBL/GenBank/DDBJ whole genome shotgun (WGS) entry which is preliminary data.</text>
</comment>
<dbReference type="SUPFAM" id="SSF46767">
    <property type="entry name" value="Methylated DNA-protein cysteine methyltransferase, C-terminal domain"/>
    <property type="match status" value="1"/>
</dbReference>
<evidence type="ECO:0000259" key="10">
    <source>
        <dbReference type="Pfam" id="PF02870"/>
    </source>
</evidence>
<evidence type="ECO:0000256" key="3">
    <source>
        <dbReference type="ARBA" id="ARBA00011918"/>
    </source>
</evidence>
<evidence type="ECO:0000313" key="11">
    <source>
        <dbReference type="EMBL" id="PIQ86629.1"/>
    </source>
</evidence>
<protein>
    <recommendedName>
        <fullName evidence="3">methylated-DNA--[protein]-cysteine S-methyltransferase</fullName>
        <ecNumber evidence="3">2.1.1.63</ecNumber>
    </recommendedName>
</protein>
<dbReference type="GO" id="GO:0006281">
    <property type="term" value="P:DNA repair"/>
    <property type="evidence" value="ECO:0007669"/>
    <property type="project" value="UniProtKB-KW"/>
</dbReference>
<evidence type="ECO:0000256" key="6">
    <source>
        <dbReference type="ARBA" id="ARBA00022763"/>
    </source>
</evidence>
<comment type="catalytic activity">
    <reaction evidence="8">
        <text>a 6-O-methyl-2'-deoxyguanosine in DNA + L-cysteinyl-[protein] = S-methyl-L-cysteinyl-[protein] + a 2'-deoxyguanosine in DNA</text>
        <dbReference type="Rhea" id="RHEA:24000"/>
        <dbReference type="Rhea" id="RHEA-COMP:10131"/>
        <dbReference type="Rhea" id="RHEA-COMP:10132"/>
        <dbReference type="Rhea" id="RHEA-COMP:11367"/>
        <dbReference type="Rhea" id="RHEA-COMP:11368"/>
        <dbReference type="ChEBI" id="CHEBI:29950"/>
        <dbReference type="ChEBI" id="CHEBI:82612"/>
        <dbReference type="ChEBI" id="CHEBI:85445"/>
        <dbReference type="ChEBI" id="CHEBI:85448"/>
        <dbReference type="EC" id="2.1.1.63"/>
    </reaction>
</comment>
<proteinExistence type="inferred from homology"/>
<keyword evidence="7" id="KW-0234">DNA repair</keyword>
<dbReference type="Gene3D" id="3.30.160.70">
    <property type="entry name" value="Methylated DNA-protein cysteine methyltransferase domain"/>
    <property type="match status" value="1"/>
</dbReference>
<comment type="similarity">
    <text evidence="2">Belongs to the MGMT family.</text>
</comment>
<dbReference type="EMBL" id="PCVY01000039">
    <property type="protein sequence ID" value="PIQ86629.1"/>
    <property type="molecule type" value="Genomic_DNA"/>
</dbReference>
<organism evidence="11 12">
    <name type="scientific">Candidatus Abzuiibacterium crystallinum</name>
    <dbReference type="NCBI Taxonomy" id="1974748"/>
    <lineage>
        <taxon>Bacteria</taxon>
        <taxon>Pseudomonadati</taxon>
        <taxon>Candidatus Omnitrophota</taxon>
        <taxon>Candidatus Abzuiibacterium</taxon>
    </lineage>
</organism>
<accession>A0A2H0LQB7</accession>
<dbReference type="GO" id="GO:0032259">
    <property type="term" value="P:methylation"/>
    <property type="evidence" value="ECO:0007669"/>
    <property type="project" value="UniProtKB-KW"/>
</dbReference>
<dbReference type="PANTHER" id="PTHR10815:SF13">
    <property type="entry name" value="METHYLATED-DNA--PROTEIN-CYSTEINE METHYLTRANSFERASE"/>
    <property type="match status" value="1"/>
</dbReference>
<evidence type="ECO:0000256" key="2">
    <source>
        <dbReference type="ARBA" id="ARBA00008711"/>
    </source>
</evidence>
<dbReference type="InterPro" id="IPR036388">
    <property type="entry name" value="WH-like_DNA-bd_sf"/>
</dbReference>
<dbReference type="CDD" id="cd06445">
    <property type="entry name" value="ATase"/>
    <property type="match status" value="1"/>
</dbReference>
<dbReference type="AlphaFoldDB" id="A0A2H0LQB7"/>
<reference evidence="11 12" key="1">
    <citation type="submission" date="2017-09" db="EMBL/GenBank/DDBJ databases">
        <title>Depth-based differentiation of microbial function through sediment-hosted aquifers and enrichment of novel symbionts in the deep terrestrial subsurface.</title>
        <authorList>
            <person name="Probst A.J."/>
            <person name="Ladd B."/>
            <person name="Jarett J.K."/>
            <person name="Geller-Mcgrath D.E."/>
            <person name="Sieber C.M."/>
            <person name="Emerson J.B."/>
            <person name="Anantharaman K."/>
            <person name="Thomas B.C."/>
            <person name="Malmstrom R."/>
            <person name="Stieglmeier M."/>
            <person name="Klingl A."/>
            <person name="Woyke T."/>
            <person name="Ryan C.M."/>
            <person name="Banfield J.F."/>
        </authorList>
    </citation>
    <scope>NUCLEOTIDE SEQUENCE [LARGE SCALE GENOMIC DNA]</scope>
    <source>
        <strain evidence="11">CG11_big_fil_rev_8_21_14_0_20_45_26</strain>
    </source>
</reference>
<dbReference type="Gene3D" id="1.10.10.10">
    <property type="entry name" value="Winged helix-like DNA-binding domain superfamily/Winged helix DNA-binding domain"/>
    <property type="match status" value="1"/>
</dbReference>
<sequence>MRNQLPVRLKKASVSDIRPNGKGLLVTAGFAKSPFGTCLIAESSDGICHLSFNNERKKMVSAIQKDWPGACIKQDDRYAANLVKRIFKKPNAKQAPLRLSVNGTPFQFKVWQSLLKVPQGKLISYGKLARLAGKPGAARAVGTAMAQNHVAFLIPCHRVIKSSGDLGHYSGGGPGRKKAIIAWEQTN</sequence>
<evidence type="ECO:0000256" key="5">
    <source>
        <dbReference type="ARBA" id="ARBA00022679"/>
    </source>
</evidence>
<dbReference type="InterPro" id="IPR014048">
    <property type="entry name" value="MethylDNA_cys_MeTrfase_DNA-bd"/>
</dbReference>
<dbReference type="GO" id="GO:0003908">
    <property type="term" value="F:methylated-DNA-[protein]-cysteine S-methyltransferase activity"/>
    <property type="evidence" value="ECO:0007669"/>
    <property type="project" value="UniProtKB-EC"/>
</dbReference>
<keyword evidence="5" id="KW-0808">Transferase</keyword>